<name>A0ABY6Z0Z7_9BACL</name>
<proteinExistence type="inferred from homology"/>
<dbReference type="SUPFAM" id="SSF51569">
    <property type="entry name" value="Aldolase"/>
    <property type="match status" value="1"/>
</dbReference>
<dbReference type="NCBIfam" id="TIGR01182">
    <property type="entry name" value="eda"/>
    <property type="match status" value="1"/>
</dbReference>
<dbReference type="InterPro" id="IPR013785">
    <property type="entry name" value="Aldolase_TIM"/>
</dbReference>
<dbReference type="Pfam" id="PF01081">
    <property type="entry name" value="Aldolase"/>
    <property type="match status" value="1"/>
</dbReference>
<dbReference type="CDD" id="cd00452">
    <property type="entry name" value="KDPG_aldolase"/>
    <property type="match status" value="1"/>
</dbReference>
<keyword evidence="7" id="KW-1185">Reference proteome</keyword>
<evidence type="ECO:0000313" key="7">
    <source>
        <dbReference type="Proteomes" id="UP001164803"/>
    </source>
</evidence>
<comment type="pathway">
    <text evidence="1">Carbohydrate acid metabolism.</text>
</comment>
<evidence type="ECO:0000256" key="3">
    <source>
        <dbReference type="ARBA" id="ARBA00011233"/>
    </source>
</evidence>
<dbReference type="Proteomes" id="UP001164803">
    <property type="component" value="Chromosome"/>
</dbReference>
<gene>
    <name evidence="6" type="ORF">NZD86_17500</name>
</gene>
<dbReference type="PANTHER" id="PTHR30246">
    <property type="entry name" value="2-KETO-3-DEOXY-6-PHOSPHOGLUCONATE ALDOLASE"/>
    <property type="match status" value="1"/>
</dbReference>
<evidence type="ECO:0000256" key="1">
    <source>
        <dbReference type="ARBA" id="ARBA00004761"/>
    </source>
</evidence>
<accession>A0ABY6Z0Z7</accession>
<keyword evidence="4" id="KW-0456">Lyase</keyword>
<organism evidence="6 7">
    <name type="scientific">Alicyclobacillus dauci</name>
    <dbReference type="NCBI Taxonomy" id="1475485"/>
    <lineage>
        <taxon>Bacteria</taxon>
        <taxon>Bacillati</taxon>
        <taxon>Bacillota</taxon>
        <taxon>Bacilli</taxon>
        <taxon>Bacillales</taxon>
        <taxon>Alicyclobacillaceae</taxon>
        <taxon>Alicyclobacillus</taxon>
    </lineage>
</organism>
<evidence type="ECO:0000256" key="2">
    <source>
        <dbReference type="ARBA" id="ARBA00006906"/>
    </source>
</evidence>
<keyword evidence="5" id="KW-0119">Carbohydrate metabolism</keyword>
<reference evidence="6" key="1">
    <citation type="submission" date="2022-08" db="EMBL/GenBank/DDBJ databases">
        <title>Alicyclobacillus dauci DSM2870, complete genome.</title>
        <authorList>
            <person name="Wang Q."/>
            <person name="Cai R."/>
            <person name="Wang Z."/>
        </authorList>
    </citation>
    <scope>NUCLEOTIDE SEQUENCE</scope>
    <source>
        <strain evidence="6">DSM 28700</strain>
    </source>
</reference>
<sequence>MNITDLGNFLRDVKIVAVVRKVPEEVVGDVVSALVQGGISALEITLDSAGAIKTIASLRERFGDKVAIGAGTVLTTAQLNEAVKAGAEFLVGPHFDAQLVERARTLETFMIPGVLTPTEIQNARAVGAEVVKVFPAGTMGPSYIKDLLGPFGDLKMMVTGGISEKMRRTFLRLVRWPSGWEVLFSRGQTFKITTGTRLPSVSKAY</sequence>
<dbReference type="PANTHER" id="PTHR30246:SF1">
    <property type="entry name" value="2-DEHYDRO-3-DEOXY-6-PHOSPHOGALACTONATE ALDOLASE-RELATED"/>
    <property type="match status" value="1"/>
</dbReference>
<dbReference type="EMBL" id="CP104064">
    <property type="protein sequence ID" value="WAH36036.1"/>
    <property type="molecule type" value="Genomic_DNA"/>
</dbReference>
<evidence type="ECO:0000256" key="5">
    <source>
        <dbReference type="ARBA" id="ARBA00023277"/>
    </source>
</evidence>
<dbReference type="InterPro" id="IPR000887">
    <property type="entry name" value="Aldlse_KDPG_KHG"/>
</dbReference>
<dbReference type="RefSeq" id="WP_268043335.1">
    <property type="nucleotide sequence ID" value="NZ_CP104064.1"/>
</dbReference>
<comment type="similarity">
    <text evidence="2">Belongs to the KHG/KDPG aldolase family.</text>
</comment>
<protein>
    <submittedName>
        <fullName evidence="6">Bifunctional 4-hydroxy-2-oxoglutarate aldolase/2-dehydro-3-deoxy-phosphogluconate aldolase</fullName>
    </submittedName>
</protein>
<dbReference type="Gene3D" id="3.20.20.70">
    <property type="entry name" value="Aldolase class I"/>
    <property type="match status" value="1"/>
</dbReference>
<evidence type="ECO:0000256" key="4">
    <source>
        <dbReference type="ARBA" id="ARBA00023239"/>
    </source>
</evidence>
<comment type="subunit">
    <text evidence="3">Homotrimer.</text>
</comment>
<evidence type="ECO:0000313" key="6">
    <source>
        <dbReference type="EMBL" id="WAH36036.1"/>
    </source>
</evidence>